<dbReference type="InParanoid" id="A0A0C3PY95"/>
<sequence length="298" mass="32806">MSKIVETSKTRYNLRRATRARVASLPPSPMAQPGAGTIDITPLSKLTPVGSRNTTPVEKPETSAARKYSDVVRAGSRSNSLAPECATVDIYGSRMTSPVYPGAFEFPEATKVYPVGARVPAHSIVDSLGNVESNAPSPRIMSEAEVELEDQRPWTTVVHKKSREKHNAERLRPEQERAIKEAEKCLTLEERERIRRRSLSVQRESQHDGSSDSETYQKGRKGKGPDPRNWGGLGLSDGELDLDAQRAAYASWKTANRLARGSESEGPGPSKKRDTRNGMTVTDDECRDSDYAPIKKSA</sequence>
<protein>
    <submittedName>
        <fullName evidence="2">Uncharacterized protein</fullName>
    </submittedName>
</protein>
<feature type="region of interest" description="Disordered" evidence="1">
    <location>
        <begin position="190"/>
        <end position="238"/>
    </location>
</feature>
<reference evidence="3" key="2">
    <citation type="submission" date="2015-01" db="EMBL/GenBank/DDBJ databases">
        <title>Evolutionary Origins and Diversification of the Mycorrhizal Mutualists.</title>
        <authorList>
            <consortium name="DOE Joint Genome Institute"/>
            <consortium name="Mycorrhizal Genomics Consortium"/>
            <person name="Kohler A."/>
            <person name="Kuo A."/>
            <person name="Nagy L.G."/>
            <person name="Floudas D."/>
            <person name="Copeland A."/>
            <person name="Barry K.W."/>
            <person name="Cichocki N."/>
            <person name="Veneault-Fourrey C."/>
            <person name="LaButti K."/>
            <person name="Lindquist E.A."/>
            <person name="Lipzen A."/>
            <person name="Lundell T."/>
            <person name="Morin E."/>
            <person name="Murat C."/>
            <person name="Riley R."/>
            <person name="Ohm R."/>
            <person name="Sun H."/>
            <person name="Tunlid A."/>
            <person name="Henrissat B."/>
            <person name="Grigoriev I.V."/>
            <person name="Hibbett D.S."/>
            <person name="Martin F."/>
        </authorList>
    </citation>
    <scope>NUCLEOTIDE SEQUENCE [LARGE SCALE GENOMIC DNA]</scope>
    <source>
        <strain evidence="3">Marx 270</strain>
    </source>
</reference>
<gene>
    <name evidence="2" type="ORF">M404DRAFT_17452</name>
</gene>
<feature type="compositionally biased region" description="Basic and acidic residues" evidence="1">
    <location>
        <begin position="165"/>
        <end position="175"/>
    </location>
</feature>
<feature type="region of interest" description="Disordered" evidence="1">
    <location>
        <begin position="17"/>
        <end position="79"/>
    </location>
</feature>
<evidence type="ECO:0000313" key="3">
    <source>
        <dbReference type="Proteomes" id="UP000054217"/>
    </source>
</evidence>
<dbReference type="OrthoDB" id="3071436at2759"/>
<dbReference type="HOGENOM" id="CLU_044504_0_0_1"/>
<name>A0A0C3PY95_PISTI</name>
<dbReference type="AlphaFoldDB" id="A0A0C3PY95"/>
<feature type="region of interest" description="Disordered" evidence="1">
    <location>
        <begin position="255"/>
        <end position="298"/>
    </location>
</feature>
<evidence type="ECO:0000313" key="2">
    <source>
        <dbReference type="EMBL" id="KIO14561.1"/>
    </source>
</evidence>
<organism evidence="2 3">
    <name type="scientific">Pisolithus tinctorius Marx 270</name>
    <dbReference type="NCBI Taxonomy" id="870435"/>
    <lineage>
        <taxon>Eukaryota</taxon>
        <taxon>Fungi</taxon>
        <taxon>Dikarya</taxon>
        <taxon>Basidiomycota</taxon>
        <taxon>Agaricomycotina</taxon>
        <taxon>Agaricomycetes</taxon>
        <taxon>Agaricomycetidae</taxon>
        <taxon>Boletales</taxon>
        <taxon>Sclerodermatineae</taxon>
        <taxon>Pisolithaceae</taxon>
        <taxon>Pisolithus</taxon>
    </lineage>
</organism>
<dbReference type="EMBL" id="KN831944">
    <property type="protein sequence ID" value="KIO14561.1"/>
    <property type="molecule type" value="Genomic_DNA"/>
</dbReference>
<keyword evidence="3" id="KW-1185">Reference proteome</keyword>
<accession>A0A0C3PY95</accession>
<feature type="region of interest" description="Disordered" evidence="1">
    <location>
        <begin position="152"/>
        <end position="175"/>
    </location>
</feature>
<dbReference type="Proteomes" id="UP000054217">
    <property type="component" value="Unassembled WGS sequence"/>
</dbReference>
<reference evidence="2 3" key="1">
    <citation type="submission" date="2014-04" db="EMBL/GenBank/DDBJ databases">
        <authorList>
            <consortium name="DOE Joint Genome Institute"/>
            <person name="Kuo A."/>
            <person name="Kohler A."/>
            <person name="Costa M.D."/>
            <person name="Nagy L.G."/>
            <person name="Floudas D."/>
            <person name="Copeland A."/>
            <person name="Barry K.W."/>
            <person name="Cichocki N."/>
            <person name="Veneault-Fourrey C."/>
            <person name="LaButti K."/>
            <person name="Lindquist E.A."/>
            <person name="Lipzen A."/>
            <person name="Lundell T."/>
            <person name="Morin E."/>
            <person name="Murat C."/>
            <person name="Sun H."/>
            <person name="Tunlid A."/>
            <person name="Henrissat B."/>
            <person name="Grigoriev I.V."/>
            <person name="Hibbett D.S."/>
            <person name="Martin F."/>
            <person name="Nordberg H.P."/>
            <person name="Cantor M.N."/>
            <person name="Hua S.X."/>
        </authorList>
    </citation>
    <scope>NUCLEOTIDE SEQUENCE [LARGE SCALE GENOMIC DNA]</scope>
    <source>
        <strain evidence="2 3">Marx 270</strain>
    </source>
</reference>
<proteinExistence type="predicted"/>
<evidence type="ECO:0000256" key="1">
    <source>
        <dbReference type="SAM" id="MobiDB-lite"/>
    </source>
</evidence>